<dbReference type="Proteomes" id="UP000000763">
    <property type="component" value="Chromosome 9"/>
</dbReference>
<feature type="compositionally biased region" description="Polar residues" evidence="1">
    <location>
        <begin position="1"/>
        <end position="16"/>
    </location>
</feature>
<proteinExistence type="predicted"/>
<name>Q6ERI1_ORYSJ</name>
<gene>
    <name evidence="2" type="primary">OJ1253_E02.14</name>
</gene>
<feature type="region of interest" description="Disordered" evidence="1">
    <location>
        <begin position="1"/>
        <end position="28"/>
    </location>
</feature>
<evidence type="ECO:0000313" key="3">
    <source>
        <dbReference type="Proteomes" id="UP000000763"/>
    </source>
</evidence>
<reference evidence="3" key="2">
    <citation type="journal article" date="2008" name="Nucleic Acids Res.">
        <title>The rice annotation project database (RAP-DB): 2008 update.</title>
        <authorList>
            <consortium name="The rice annotation project (RAP)"/>
        </authorList>
    </citation>
    <scope>GENOME REANNOTATION</scope>
    <source>
        <strain evidence="3">cv. Nipponbare</strain>
    </source>
</reference>
<accession>Q6ERI1</accession>
<protein>
    <submittedName>
        <fullName evidence="2">Uncharacterized protein</fullName>
    </submittedName>
</protein>
<dbReference type="AlphaFoldDB" id="Q6ERI1"/>
<reference evidence="3" key="1">
    <citation type="journal article" date="2005" name="Nature">
        <title>The map-based sequence of the rice genome.</title>
        <authorList>
            <consortium name="International rice genome sequencing project (IRGSP)"/>
            <person name="Matsumoto T."/>
            <person name="Wu J."/>
            <person name="Kanamori H."/>
            <person name="Katayose Y."/>
            <person name="Fujisawa M."/>
            <person name="Namiki N."/>
            <person name="Mizuno H."/>
            <person name="Yamamoto K."/>
            <person name="Antonio B.A."/>
            <person name="Baba T."/>
            <person name="Sakata K."/>
            <person name="Nagamura Y."/>
            <person name="Aoki H."/>
            <person name="Arikawa K."/>
            <person name="Arita K."/>
            <person name="Bito T."/>
            <person name="Chiden Y."/>
            <person name="Fujitsuka N."/>
            <person name="Fukunaka R."/>
            <person name="Hamada M."/>
            <person name="Harada C."/>
            <person name="Hayashi A."/>
            <person name="Hijishita S."/>
            <person name="Honda M."/>
            <person name="Hosokawa S."/>
            <person name="Ichikawa Y."/>
            <person name="Idonuma A."/>
            <person name="Iijima M."/>
            <person name="Ikeda M."/>
            <person name="Ikeno M."/>
            <person name="Ito K."/>
            <person name="Ito S."/>
            <person name="Ito T."/>
            <person name="Ito Y."/>
            <person name="Ito Y."/>
            <person name="Iwabuchi A."/>
            <person name="Kamiya K."/>
            <person name="Karasawa W."/>
            <person name="Kurita K."/>
            <person name="Katagiri S."/>
            <person name="Kikuta A."/>
            <person name="Kobayashi H."/>
            <person name="Kobayashi N."/>
            <person name="Machita K."/>
            <person name="Maehara T."/>
            <person name="Masukawa M."/>
            <person name="Mizubayashi T."/>
            <person name="Mukai Y."/>
            <person name="Nagasaki H."/>
            <person name="Nagata Y."/>
            <person name="Naito S."/>
            <person name="Nakashima M."/>
            <person name="Nakama Y."/>
            <person name="Nakamichi Y."/>
            <person name="Nakamura M."/>
            <person name="Meguro A."/>
            <person name="Negishi M."/>
            <person name="Ohta I."/>
            <person name="Ohta T."/>
            <person name="Okamoto M."/>
            <person name="Ono N."/>
            <person name="Saji S."/>
            <person name="Sakaguchi M."/>
            <person name="Sakai K."/>
            <person name="Shibata M."/>
            <person name="Shimokawa T."/>
            <person name="Song J."/>
            <person name="Takazaki Y."/>
            <person name="Terasawa K."/>
            <person name="Tsugane M."/>
            <person name="Tsuji K."/>
            <person name="Ueda S."/>
            <person name="Waki K."/>
            <person name="Yamagata H."/>
            <person name="Yamamoto M."/>
            <person name="Yamamoto S."/>
            <person name="Yamane H."/>
            <person name="Yoshiki S."/>
            <person name="Yoshihara R."/>
            <person name="Yukawa K."/>
            <person name="Zhong H."/>
            <person name="Yano M."/>
            <person name="Yuan Q."/>
            <person name="Ouyang S."/>
            <person name="Liu J."/>
            <person name="Jones K.M."/>
            <person name="Gansberger K."/>
            <person name="Moffat K."/>
            <person name="Hill J."/>
            <person name="Bera J."/>
            <person name="Fadrosh D."/>
            <person name="Jin S."/>
            <person name="Johri S."/>
            <person name="Kim M."/>
            <person name="Overton L."/>
            <person name="Reardon M."/>
            <person name="Tsitrin T."/>
            <person name="Vuong H."/>
            <person name="Weaver B."/>
            <person name="Ciecko A."/>
            <person name="Tallon L."/>
            <person name="Jackson J."/>
            <person name="Pai G."/>
            <person name="Aken S.V."/>
            <person name="Utterback T."/>
            <person name="Reidmuller S."/>
            <person name="Feldblyum T."/>
            <person name="Hsiao J."/>
            <person name="Zismann V."/>
            <person name="Iobst S."/>
            <person name="de Vazeille A.R."/>
            <person name="Buell C.R."/>
            <person name="Ying K."/>
            <person name="Li Y."/>
            <person name="Lu T."/>
            <person name="Huang Y."/>
            <person name="Zhao Q."/>
            <person name="Feng Q."/>
            <person name="Zhang L."/>
            <person name="Zhu J."/>
            <person name="Weng Q."/>
            <person name="Mu J."/>
            <person name="Lu Y."/>
            <person name="Fan D."/>
            <person name="Liu Y."/>
            <person name="Guan J."/>
            <person name="Zhang Y."/>
            <person name="Yu S."/>
            <person name="Liu X."/>
            <person name="Zhang Y."/>
            <person name="Hong G."/>
            <person name="Han B."/>
            <person name="Choisne N."/>
            <person name="Demange N."/>
            <person name="Orjeda G."/>
            <person name="Samain S."/>
            <person name="Cattolico L."/>
            <person name="Pelletier E."/>
            <person name="Couloux A."/>
            <person name="Segurens B."/>
            <person name="Wincker P."/>
            <person name="D'Hont A."/>
            <person name="Scarpelli C."/>
            <person name="Weissenbach J."/>
            <person name="Salanoubat M."/>
            <person name="Quetier F."/>
            <person name="Yu Y."/>
            <person name="Kim H.R."/>
            <person name="Rambo T."/>
            <person name="Currie J."/>
            <person name="Collura K."/>
            <person name="Luo M."/>
            <person name="Yang T."/>
            <person name="Ammiraju J.S.S."/>
            <person name="Engler F."/>
            <person name="Soderlund C."/>
            <person name="Wing R.A."/>
            <person name="Palmer L.E."/>
            <person name="de la Bastide M."/>
            <person name="Spiegel L."/>
            <person name="Nascimento L."/>
            <person name="Zutavern T."/>
            <person name="O'Shaughnessy A."/>
            <person name="Dike S."/>
            <person name="Dedhia N."/>
            <person name="Preston R."/>
            <person name="Balija V."/>
            <person name="McCombie W.R."/>
            <person name="Chow T."/>
            <person name="Chen H."/>
            <person name="Chung M."/>
            <person name="Chen C."/>
            <person name="Shaw J."/>
            <person name="Wu H."/>
            <person name="Hsiao K."/>
            <person name="Chao Y."/>
            <person name="Chu M."/>
            <person name="Cheng C."/>
            <person name="Hour A."/>
            <person name="Lee P."/>
            <person name="Lin S."/>
            <person name="Lin Y."/>
            <person name="Liou J."/>
            <person name="Liu S."/>
            <person name="Hsing Y."/>
            <person name="Raghuvanshi S."/>
            <person name="Mohanty A."/>
            <person name="Bharti A.K."/>
            <person name="Gaur A."/>
            <person name="Gupta V."/>
            <person name="Kumar D."/>
            <person name="Ravi V."/>
            <person name="Vij S."/>
            <person name="Kapur A."/>
            <person name="Khurana P."/>
            <person name="Khurana P."/>
            <person name="Khurana J.P."/>
            <person name="Tyagi A.K."/>
            <person name="Gaikwad K."/>
            <person name="Singh A."/>
            <person name="Dalal V."/>
            <person name="Srivastava S."/>
            <person name="Dixit A."/>
            <person name="Pal A.K."/>
            <person name="Ghazi I.A."/>
            <person name="Yadav M."/>
            <person name="Pandit A."/>
            <person name="Bhargava A."/>
            <person name="Sureshbabu K."/>
            <person name="Batra K."/>
            <person name="Sharma T.R."/>
            <person name="Mohapatra T."/>
            <person name="Singh N.K."/>
            <person name="Messing J."/>
            <person name="Nelson A.B."/>
            <person name="Fuks G."/>
            <person name="Kavchok S."/>
            <person name="Keizer G."/>
            <person name="Linton E."/>
            <person name="Llaca V."/>
            <person name="Song R."/>
            <person name="Tanyolac B."/>
            <person name="Young S."/>
            <person name="Ho-Il K."/>
            <person name="Hahn J.H."/>
            <person name="Sangsakoo G."/>
            <person name="Vanavichit A."/>
            <person name="de Mattos Luiz.A.T."/>
            <person name="Zimmer P.D."/>
            <person name="Malone G."/>
            <person name="Dellagostin O."/>
            <person name="de Oliveira A.C."/>
            <person name="Bevan M."/>
            <person name="Bancroft I."/>
            <person name="Minx P."/>
            <person name="Cordum H."/>
            <person name="Wilson R."/>
            <person name="Cheng Z."/>
            <person name="Jin W."/>
            <person name="Jiang J."/>
            <person name="Leong S.A."/>
            <person name="Iwama H."/>
            <person name="Gojobori T."/>
            <person name="Itoh T."/>
            <person name="Niimura Y."/>
            <person name="Fujii Y."/>
            <person name="Habara T."/>
            <person name="Sakai H."/>
            <person name="Sato Y."/>
            <person name="Wilson G."/>
            <person name="Kumar K."/>
            <person name="McCouch S."/>
            <person name="Juretic N."/>
            <person name="Hoen D."/>
            <person name="Wright S."/>
            <person name="Bruskiewich R."/>
            <person name="Bureau T."/>
            <person name="Miyao A."/>
            <person name="Hirochika H."/>
            <person name="Nishikawa T."/>
            <person name="Kadowaki K."/>
            <person name="Sugiura M."/>
            <person name="Burr B."/>
            <person name="Sasaki T."/>
        </authorList>
    </citation>
    <scope>NUCLEOTIDE SEQUENCE [LARGE SCALE GENOMIC DNA]</scope>
    <source>
        <strain evidence="3">cv. Nipponbare</strain>
    </source>
</reference>
<organism evidence="2 3">
    <name type="scientific">Oryza sativa subsp. japonica</name>
    <name type="common">Rice</name>
    <dbReference type="NCBI Taxonomy" id="39947"/>
    <lineage>
        <taxon>Eukaryota</taxon>
        <taxon>Viridiplantae</taxon>
        <taxon>Streptophyta</taxon>
        <taxon>Embryophyta</taxon>
        <taxon>Tracheophyta</taxon>
        <taxon>Spermatophyta</taxon>
        <taxon>Magnoliopsida</taxon>
        <taxon>Liliopsida</taxon>
        <taxon>Poales</taxon>
        <taxon>Poaceae</taxon>
        <taxon>BOP clade</taxon>
        <taxon>Oryzoideae</taxon>
        <taxon>Oryzeae</taxon>
        <taxon>Oryzinae</taxon>
        <taxon>Oryza</taxon>
        <taxon>Oryza sativa</taxon>
    </lineage>
</organism>
<evidence type="ECO:0000256" key="1">
    <source>
        <dbReference type="SAM" id="MobiDB-lite"/>
    </source>
</evidence>
<dbReference type="EMBL" id="AP005566">
    <property type="protein sequence ID" value="BAD28739.1"/>
    <property type="molecule type" value="Genomic_DNA"/>
</dbReference>
<evidence type="ECO:0000313" key="2">
    <source>
        <dbReference type="EMBL" id="BAD28739.1"/>
    </source>
</evidence>
<sequence length="125" mass="14519">METPNIHKSASKNTQIWKEENDTDGDDAQIWQPMNHRWEVVRRAIVEAAHYLLGPVERRPPATVEATGCRRDRPPRPHSWEAACDIREPTYRSLLWRLRPRRLSGEERISTRQPQLVCAIFIGAA</sequence>